<dbReference type="Pfam" id="PF00389">
    <property type="entry name" value="2-Hacid_dh"/>
    <property type="match status" value="1"/>
</dbReference>
<gene>
    <name evidence="7" type="ORF">FRUB_01437</name>
</gene>
<feature type="domain" description="D-isomer specific 2-hydroxyacid dehydrogenase catalytic" evidence="5">
    <location>
        <begin position="7"/>
        <end position="312"/>
    </location>
</feature>
<dbReference type="PANTHER" id="PTHR42789">
    <property type="entry name" value="D-ISOMER SPECIFIC 2-HYDROXYACID DEHYDROGENASE FAMILY PROTEIN (AFU_ORTHOLOGUE AFUA_6G10090)"/>
    <property type="match status" value="1"/>
</dbReference>
<evidence type="ECO:0000259" key="5">
    <source>
        <dbReference type="Pfam" id="PF00389"/>
    </source>
</evidence>
<protein>
    <submittedName>
        <fullName evidence="7">D-3-phosphoglycerate dehydrogenase</fullName>
    </submittedName>
</protein>
<dbReference type="InterPro" id="IPR036291">
    <property type="entry name" value="NAD(P)-bd_dom_sf"/>
</dbReference>
<dbReference type="OrthoDB" id="277029at2"/>
<evidence type="ECO:0000313" key="8">
    <source>
        <dbReference type="Proteomes" id="UP000214646"/>
    </source>
</evidence>
<dbReference type="GO" id="GO:0016616">
    <property type="term" value="F:oxidoreductase activity, acting on the CH-OH group of donors, NAD or NADP as acceptor"/>
    <property type="evidence" value="ECO:0007669"/>
    <property type="project" value="InterPro"/>
</dbReference>
<evidence type="ECO:0000256" key="2">
    <source>
        <dbReference type="ARBA" id="ARBA00023002"/>
    </source>
</evidence>
<dbReference type="RefSeq" id="WP_088252881.1">
    <property type="nucleotide sequence ID" value="NZ_NIDE01000002.1"/>
</dbReference>
<dbReference type="Proteomes" id="UP000214646">
    <property type="component" value="Unassembled WGS sequence"/>
</dbReference>
<dbReference type="Gene3D" id="3.40.50.720">
    <property type="entry name" value="NAD(P)-binding Rossmann-like Domain"/>
    <property type="match status" value="2"/>
</dbReference>
<organism evidence="7 8">
    <name type="scientific">Fimbriiglobus ruber</name>
    <dbReference type="NCBI Taxonomy" id="1908690"/>
    <lineage>
        <taxon>Bacteria</taxon>
        <taxon>Pseudomonadati</taxon>
        <taxon>Planctomycetota</taxon>
        <taxon>Planctomycetia</taxon>
        <taxon>Gemmatales</taxon>
        <taxon>Gemmataceae</taxon>
        <taxon>Fimbriiglobus</taxon>
    </lineage>
</organism>
<evidence type="ECO:0000313" key="7">
    <source>
        <dbReference type="EMBL" id="OWK45106.1"/>
    </source>
</evidence>
<dbReference type="SUPFAM" id="SSF51735">
    <property type="entry name" value="NAD(P)-binding Rossmann-fold domains"/>
    <property type="match status" value="1"/>
</dbReference>
<dbReference type="GO" id="GO:0051287">
    <property type="term" value="F:NAD binding"/>
    <property type="evidence" value="ECO:0007669"/>
    <property type="project" value="InterPro"/>
</dbReference>
<proteinExistence type="inferred from homology"/>
<dbReference type="Pfam" id="PF02826">
    <property type="entry name" value="2-Hacid_dh_C"/>
    <property type="match status" value="1"/>
</dbReference>
<evidence type="ECO:0000256" key="4">
    <source>
        <dbReference type="RuleBase" id="RU003719"/>
    </source>
</evidence>
<comment type="caution">
    <text evidence="7">The sequence shown here is derived from an EMBL/GenBank/DDBJ whole genome shotgun (WGS) entry which is preliminary data.</text>
</comment>
<keyword evidence="2 4" id="KW-0560">Oxidoreductase</keyword>
<evidence type="ECO:0000256" key="3">
    <source>
        <dbReference type="ARBA" id="ARBA00023027"/>
    </source>
</evidence>
<evidence type="ECO:0000259" key="6">
    <source>
        <dbReference type="Pfam" id="PF02826"/>
    </source>
</evidence>
<feature type="domain" description="D-isomer specific 2-hydroxyacid dehydrogenase NAD-binding" evidence="6">
    <location>
        <begin position="108"/>
        <end position="285"/>
    </location>
</feature>
<dbReference type="InterPro" id="IPR050857">
    <property type="entry name" value="D-2-hydroxyacid_DH"/>
</dbReference>
<keyword evidence="3" id="KW-0520">NAD</keyword>
<accession>A0A225E4U0</accession>
<dbReference type="InterPro" id="IPR006139">
    <property type="entry name" value="D-isomer_2_OHA_DH_cat_dom"/>
</dbReference>
<dbReference type="SUPFAM" id="SSF52283">
    <property type="entry name" value="Formate/glycerate dehydrogenase catalytic domain-like"/>
    <property type="match status" value="1"/>
</dbReference>
<reference evidence="8" key="1">
    <citation type="submission" date="2017-06" db="EMBL/GenBank/DDBJ databases">
        <title>Genome analysis of Fimbriiglobus ruber SP5, the first member of the order Planctomycetales with confirmed chitinolytic capability.</title>
        <authorList>
            <person name="Ravin N.V."/>
            <person name="Rakitin A.L."/>
            <person name="Ivanova A.A."/>
            <person name="Beletsky A.V."/>
            <person name="Kulichevskaya I.S."/>
            <person name="Mardanov A.V."/>
            <person name="Dedysh S.N."/>
        </authorList>
    </citation>
    <scope>NUCLEOTIDE SEQUENCE [LARGE SCALE GENOMIC DNA]</scope>
    <source>
        <strain evidence="8">SP5</strain>
    </source>
</reference>
<dbReference type="EMBL" id="NIDE01000002">
    <property type="protein sequence ID" value="OWK45106.1"/>
    <property type="molecule type" value="Genomic_DNA"/>
</dbReference>
<keyword evidence="8" id="KW-1185">Reference proteome</keyword>
<sequence>MTELPLVLVTEGADPTPLAWLQERARVVEAAPGSPEYDAALPDAVAMVVRTYTKVNAALLARCPNLKVVGRGGVGLENIDVPACRARGVEVVYTPDANTLAVGDFVIGYALQLLRPWAFFRDRVYDPAEFKHVRNALRGVQLNELTIGILGMGRVGRRVGQIAANGFGARVIYNDLLDVRPNLTFPATAVDKPTLFREADVVTLHVDMRPGNEHLVGAPLLSLMKPTAILINASRGEVLDDVALAAAIRGGRLAGAAIDVFDPEPPGPDYPLLGFDNVLLTPHMAARTHTAMENMSWVVRDVVDVLSGRSPQYPAP</sequence>
<dbReference type="AlphaFoldDB" id="A0A225E4U0"/>
<dbReference type="PROSITE" id="PS00671">
    <property type="entry name" value="D_2_HYDROXYACID_DH_3"/>
    <property type="match status" value="1"/>
</dbReference>
<dbReference type="InterPro" id="IPR029753">
    <property type="entry name" value="D-isomer_DH_CS"/>
</dbReference>
<dbReference type="InterPro" id="IPR006140">
    <property type="entry name" value="D-isomer_DH_NAD-bd"/>
</dbReference>
<dbReference type="PANTHER" id="PTHR42789:SF1">
    <property type="entry name" value="D-ISOMER SPECIFIC 2-HYDROXYACID DEHYDROGENASE FAMILY PROTEIN (AFU_ORTHOLOGUE AFUA_6G10090)"/>
    <property type="match status" value="1"/>
</dbReference>
<name>A0A225E4U0_9BACT</name>
<comment type="similarity">
    <text evidence="1 4">Belongs to the D-isomer specific 2-hydroxyacid dehydrogenase family.</text>
</comment>
<evidence type="ECO:0000256" key="1">
    <source>
        <dbReference type="ARBA" id="ARBA00005854"/>
    </source>
</evidence>